<keyword evidence="3" id="KW-0479">Metal-binding</keyword>
<evidence type="ECO:0000313" key="8">
    <source>
        <dbReference type="EMBL" id="HGQ36739.1"/>
    </source>
</evidence>
<evidence type="ECO:0000259" key="7">
    <source>
        <dbReference type="PROSITE" id="PS51918"/>
    </source>
</evidence>
<dbReference type="PROSITE" id="PS51332">
    <property type="entry name" value="B12_BINDING"/>
    <property type="match status" value="1"/>
</dbReference>
<dbReference type="InterPro" id="IPR023404">
    <property type="entry name" value="rSAM_horseshoe"/>
</dbReference>
<evidence type="ECO:0000256" key="5">
    <source>
        <dbReference type="ARBA" id="ARBA00023014"/>
    </source>
</evidence>
<dbReference type="InterPro" id="IPR007197">
    <property type="entry name" value="rSAM"/>
</dbReference>
<dbReference type="InterPro" id="IPR023980">
    <property type="entry name" value="CHP04013_B12-bd/rSAM"/>
</dbReference>
<dbReference type="PROSITE" id="PS51918">
    <property type="entry name" value="RADICAL_SAM"/>
    <property type="match status" value="1"/>
</dbReference>
<dbReference type="Pfam" id="PF04055">
    <property type="entry name" value="Radical_SAM"/>
    <property type="match status" value="1"/>
</dbReference>
<evidence type="ECO:0000256" key="1">
    <source>
        <dbReference type="ARBA" id="ARBA00001966"/>
    </source>
</evidence>
<keyword evidence="4" id="KW-0408">Iron</keyword>
<dbReference type="CDD" id="cd02068">
    <property type="entry name" value="radical_SAM_B12_BD"/>
    <property type="match status" value="1"/>
</dbReference>
<dbReference type="Pfam" id="PF02310">
    <property type="entry name" value="B12-binding"/>
    <property type="match status" value="1"/>
</dbReference>
<dbReference type="GO" id="GO:0031419">
    <property type="term" value="F:cobalamin binding"/>
    <property type="evidence" value="ECO:0007669"/>
    <property type="project" value="InterPro"/>
</dbReference>
<evidence type="ECO:0000313" key="9">
    <source>
        <dbReference type="EMBL" id="HGQ63939.1"/>
    </source>
</evidence>
<name>A0A7C4JJL8_9CREN</name>
<organism evidence="9">
    <name type="scientific">Ignisphaera aggregans</name>
    <dbReference type="NCBI Taxonomy" id="334771"/>
    <lineage>
        <taxon>Archaea</taxon>
        <taxon>Thermoproteota</taxon>
        <taxon>Thermoprotei</taxon>
        <taxon>Desulfurococcales</taxon>
        <taxon>Desulfurococcaceae</taxon>
        <taxon>Ignisphaera</taxon>
    </lineage>
</organism>
<feature type="domain" description="B12-binding" evidence="6">
    <location>
        <begin position="3"/>
        <end position="138"/>
    </location>
</feature>
<evidence type="ECO:0000256" key="3">
    <source>
        <dbReference type="ARBA" id="ARBA00022723"/>
    </source>
</evidence>
<dbReference type="GO" id="GO:0003824">
    <property type="term" value="F:catalytic activity"/>
    <property type="evidence" value="ECO:0007669"/>
    <property type="project" value="InterPro"/>
</dbReference>
<sequence>MYKYDVCFALIYNEKLNRYTANILTAAIENKIDFAQVYLMPLLSDNPNLQELLPLNHKCRKIAVGITFMTTQVELVLSLVPKIRALIPKALLIAGGPHATGDPYGTLTKLGLDIVVYGEGEASLIDLLKALYNDKDINVCGTTYIDQDGSIIVKKRAPIDLNLYPPFPYWRNRFNPIEIMRGCSSACHFCQVTYVYGIPRYRDIDNIVYYARLKFEKGLKDLRFIAPNSFGYGSANGVKPNTDQLLSLLFKLRFLADHFGGRVFFGTFPSEVRPDSVEEDLVKEVRRLVNNKRIIIGGQSGSDNILKKINRKHTAEDIEYATEILIKNGFEVDVDLILGFGFETEEDIEKTKQLIDKLIKLKARIHLHTFIPLPGTPLFSIGFKPLNNNVKKYLTKLIGGGIAYGYWSEQERIAYKIEALKRREIIYDLYSYYKKLKIVKC</sequence>
<feature type="domain" description="Radical SAM core" evidence="7">
    <location>
        <begin position="169"/>
        <end position="416"/>
    </location>
</feature>
<dbReference type="InterPro" id="IPR058240">
    <property type="entry name" value="rSAM_sf"/>
</dbReference>
<keyword evidence="2" id="KW-0949">S-adenosyl-L-methionine</keyword>
<accession>A0A7C4JJL8</accession>
<dbReference type="InterPro" id="IPR006158">
    <property type="entry name" value="Cobalamin-bd"/>
</dbReference>
<proteinExistence type="predicted"/>
<dbReference type="CDD" id="cd01335">
    <property type="entry name" value="Radical_SAM"/>
    <property type="match status" value="1"/>
</dbReference>
<comment type="caution">
    <text evidence="9">The sequence shown here is derived from an EMBL/GenBank/DDBJ whole genome shotgun (WGS) entry which is preliminary data.</text>
</comment>
<dbReference type="InterPro" id="IPR006638">
    <property type="entry name" value="Elp3/MiaA/NifB-like_rSAM"/>
</dbReference>
<evidence type="ECO:0000259" key="6">
    <source>
        <dbReference type="PROSITE" id="PS51332"/>
    </source>
</evidence>
<dbReference type="SFLD" id="SFLDS00029">
    <property type="entry name" value="Radical_SAM"/>
    <property type="match status" value="1"/>
</dbReference>
<dbReference type="GO" id="GO:0046872">
    <property type="term" value="F:metal ion binding"/>
    <property type="evidence" value="ECO:0007669"/>
    <property type="project" value="UniProtKB-KW"/>
</dbReference>
<comment type="cofactor">
    <cofactor evidence="1">
        <name>[4Fe-4S] cluster</name>
        <dbReference type="ChEBI" id="CHEBI:49883"/>
    </cofactor>
</comment>
<dbReference type="NCBIfam" id="TIGR04013">
    <property type="entry name" value="B12_SAM_MJ_1487"/>
    <property type="match status" value="1"/>
</dbReference>
<dbReference type="AlphaFoldDB" id="A0A7C4JJL8"/>
<dbReference type="SFLD" id="SFLDG01082">
    <property type="entry name" value="B12-binding_domain_containing"/>
    <property type="match status" value="1"/>
</dbReference>
<dbReference type="PANTHER" id="PTHR43409:SF17">
    <property type="entry name" value="METHYLTHIOTRANSFERASE MJ0865-RELATED"/>
    <property type="match status" value="1"/>
</dbReference>
<evidence type="ECO:0000256" key="2">
    <source>
        <dbReference type="ARBA" id="ARBA00022691"/>
    </source>
</evidence>
<dbReference type="PANTHER" id="PTHR43409">
    <property type="entry name" value="ANAEROBIC MAGNESIUM-PROTOPORPHYRIN IX MONOMETHYL ESTER CYCLASE-RELATED"/>
    <property type="match status" value="1"/>
</dbReference>
<dbReference type="EMBL" id="DTBD01000011">
    <property type="protein sequence ID" value="HGQ63939.1"/>
    <property type="molecule type" value="Genomic_DNA"/>
</dbReference>
<dbReference type="EMBL" id="DTCK01000045">
    <property type="protein sequence ID" value="HGQ36739.1"/>
    <property type="molecule type" value="Genomic_DNA"/>
</dbReference>
<dbReference type="Gene3D" id="3.80.30.20">
    <property type="entry name" value="tm_1862 like domain"/>
    <property type="match status" value="1"/>
</dbReference>
<evidence type="ECO:0000256" key="4">
    <source>
        <dbReference type="ARBA" id="ARBA00023004"/>
    </source>
</evidence>
<reference evidence="9" key="1">
    <citation type="journal article" date="2020" name="mSystems">
        <title>Genome- and Community-Level Interaction Insights into Carbon Utilization and Element Cycling Functions of Hydrothermarchaeota in Hydrothermal Sediment.</title>
        <authorList>
            <person name="Zhou Z."/>
            <person name="Liu Y."/>
            <person name="Xu W."/>
            <person name="Pan J."/>
            <person name="Luo Z.H."/>
            <person name="Li M."/>
        </authorList>
    </citation>
    <scope>NUCLEOTIDE SEQUENCE [LARGE SCALE GENOMIC DNA]</scope>
    <source>
        <strain evidence="9">SpSt-637</strain>
        <strain evidence="8">SpSt-667</strain>
    </source>
</reference>
<dbReference type="GO" id="GO:0051536">
    <property type="term" value="F:iron-sulfur cluster binding"/>
    <property type="evidence" value="ECO:0007669"/>
    <property type="project" value="UniProtKB-KW"/>
</dbReference>
<protein>
    <submittedName>
        <fullName evidence="9">TIGR04013 family B12-binding domain/radical SAM domain-containing protein</fullName>
    </submittedName>
</protein>
<dbReference type="InterPro" id="IPR051198">
    <property type="entry name" value="BchE-like"/>
</dbReference>
<dbReference type="Gene3D" id="3.40.50.280">
    <property type="entry name" value="Cobalamin-binding domain"/>
    <property type="match status" value="1"/>
</dbReference>
<gene>
    <name evidence="9" type="ORF">ENU08_01685</name>
    <name evidence="8" type="ORF">ENU41_08735</name>
</gene>
<dbReference type="SUPFAM" id="SSF102114">
    <property type="entry name" value="Radical SAM enzymes"/>
    <property type="match status" value="1"/>
</dbReference>
<dbReference type="SMART" id="SM00729">
    <property type="entry name" value="Elp3"/>
    <property type="match status" value="1"/>
</dbReference>
<keyword evidence="5" id="KW-0411">Iron-sulfur</keyword>